<dbReference type="Pfam" id="PF00570">
    <property type="entry name" value="HRDC"/>
    <property type="match status" value="1"/>
</dbReference>
<dbReference type="Gene3D" id="3.40.50.300">
    <property type="entry name" value="P-loop containing nucleotide triphosphate hydrolases"/>
    <property type="match status" value="1"/>
</dbReference>
<keyword evidence="1" id="KW-0547">Nucleotide-binding</keyword>
<keyword evidence="3" id="KW-0347">Helicase</keyword>
<dbReference type="SUPFAM" id="SSF47819">
    <property type="entry name" value="HRDC-like"/>
    <property type="match status" value="1"/>
</dbReference>
<dbReference type="SUPFAM" id="SSF52540">
    <property type="entry name" value="P-loop containing nucleoside triphosphate hydrolases"/>
    <property type="match status" value="1"/>
</dbReference>
<dbReference type="AlphaFoldDB" id="A0A2G6K6N4"/>
<dbReference type="InterPro" id="IPR044876">
    <property type="entry name" value="HRDC_dom_sf"/>
</dbReference>
<comment type="caution">
    <text evidence="6">The sequence shown here is derived from an EMBL/GenBank/DDBJ whole genome shotgun (WGS) entry which is preliminary data.</text>
</comment>
<feature type="domain" description="HRDC" evidence="5">
    <location>
        <begin position="102"/>
        <end position="174"/>
    </location>
</feature>
<evidence type="ECO:0000256" key="1">
    <source>
        <dbReference type="ARBA" id="ARBA00022741"/>
    </source>
</evidence>
<name>A0A2G6K6N4_9ACTN</name>
<dbReference type="InterPro" id="IPR010997">
    <property type="entry name" value="HRDC-like_sf"/>
</dbReference>
<keyword evidence="2" id="KW-0378">Hydrolase</keyword>
<dbReference type="InterPro" id="IPR014017">
    <property type="entry name" value="DNA_helicase_UvrD-like_C"/>
</dbReference>
<evidence type="ECO:0000313" key="7">
    <source>
        <dbReference type="Proteomes" id="UP000230914"/>
    </source>
</evidence>
<dbReference type="GO" id="GO:0016787">
    <property type="term" value="F:hydrolase activity"/>
    <property type="evidence" value="ECO:0007669"/>
    <property type="project" value="UniProtKB-KW"/>
</dbReference>
<evidence type="ECO:0000256" key="4">
    <source>
        <dbReference type="ARBA" id="ARBA00022840"/>
    </source>
</evidence>
<dbReference type="GO" id="GO:0003677">
    <property type="term" value="F:DNA binding"/>
    <property type="evidence" value="ECO:0007669"/>
    <property type="project" value="InterPro"/>
</dbReference>
<accession>A0A2G6K6N4</accession>
<dbReference type="Proteomes" id="UP000230914">
    <property type="component" value="Unassembled WGS sequence"/>
</dbReference>
<dbReference type="GO" id="GO:0005524">
    <property type="term" value="F:ATP binding"/>
    <property type="evidence" value="ECO:0007669"/>
    <property type="project" value="UniProtKB-KW"/>
</dbReference>
<organism evidence="6 7">
    <name type="scientific">Ilumatobacter coccineus</name>
    <dbReference type="NCBI Taxonomy" id="467094"/>
    <lineage>
        <taxon>Bacteria</taxon>
        <taxon>Bacillati</taxon>
        <taxon>Actinomycetota</taxon>
        <taxon>Acidimicrobiia</taxon>
        <taxon>Acidimicrobiales</taxon>
        <taxon>Ilumatobacteraceae</taxon>
        <taxon>Ilumatobacter</taxon>
    </lineage>
</organism>
<evidence type="ECO:0000256" key="2">
    <source>
        <dbReference type="ARBA" id="ARBA00022801"/>
    </source>
</evidence>
<dbReference type="Gene3D" id="1.10.150.80">
    <property type="entry name" value="HRDC domain"/>
    <property type="match status" value="1"/>
</dbReference>
<dbReference type="InterPro" id="IPR002121">
    <property type="entry name" value="HRDC_dom"/>
</dbReference>
<keyword evidence="4" id="KW-0067">ATP-binding</keyword>
<gene>
    <name evidence="6" type="ORF">CSA55_05990</name>
</gene>
<evidence type="ECO:0000313" key="6">
    <source>
        <dbReference type="EMBL" id="PIE31347.1"/>
    </source>
</evidence>
<evidence type="ECO:0000256" key="3">
    <source>
        <dbReference type="ARBA" id="ARBA00022806"/>
    </source>
</evidence>
<dbReference type="PROSITE" id="PS50967">
    <property type="entry name" value="HRDC"/>
    <property type="match status" value="1"/>
</dbReference>
<dbReference type="Pfam" id="PF13361">
    <property type="entry name" value="UvrD_C"/>
    <property type="match status" value="1"/>
</dbReference>
<reference evidence="6 7" key="1">
    <citation type="submission" date="2017-10" db="EMBL/GenBank/DDBJ databases">
        <title>Novel microbial diversity and functional potential in the marine mammal oral microbiome.</title>
        <authorList>
            <person name="Dudek N.K."/>
            <person name="Sun C.L."/>
            <person name="Burstein D."/>
            <person name="Kantor R.S."/>
            <person name="Aliaga Goltsman D.S."/>
            <person name="Bik E.M."/>
            <person name="Thomas B.C."/>
            <person name="Banfield J.F."/>
            <person name="Relman D.A."/>
        </authorList>
    </citation>
    <scope>NUCLEOTIDE SEQUENCE [LARGE SCALE GENOMIC DNA]</scope>
    <source>
        <strain evidence="6">DOLJORAL78_61_10</strain>
    </source>
</reference>
<sequence>MTQAGVELLTFHAAKGREWHTVHLIGCETGLVPHRRATTVATKAEEARLLYVAITRATDRLTIHWSRRRANYQRRCTPFLEGLTIERQPAVPRPDSLVWPSRSERSVILDRLRAWRSTTAQVSGILPEAVCSDQALARIADAQPSSATELSTVTGIGPITANRWFEGIAAALDS</sequence>
<proteinExistence type="predicted"/>
<dbReference type="GO" id="GO:0000725">
    <property type="term" value="P:recombinational repair"/>
    <property type="evidence" value="ECO:0007669"/>
    <property type="project" value="TreeGrafter"/>
</dbReference>
<dbReference type="GO" id="GO:0043138">
    <property type="term" value="F:3'-5' DNA helicase activity"/>
    <property type="evidence" value="ECO:0007669"/>
    <property type="project" value="TreeGrafter"/>
</dbReference>
<dbReference type="InterPro" id="IPR000212">
    <property type="entry name" value="DNA_helicase_UvrD/REP"/>
</dbReference>
<dbReference type="PANTHER" id="PTHR11070">
    <property type="entry name" value="UVRD / RECB / PCRA DNA HELICASE FAMILY MEMBER"/>
    <property type="match status" value="1"/>
</dbReference>
<dbReference type="PANTHER" id="PTHR11070:SF2">
    <property type="entry name" value="ATP-DEPENDENT DNA HELICASE SRS2"/>
    <property type="match status" value="1"/>
</dbReference>
<protein>
    <recommendedName>
        <fullName evidence="5">HRDC domain-containing protein</fullName>
    </recommendedName>
</protein>
<evidence type="ECO:0000259" key="5">
    <source>
        <dbReference type="PROSITE" id="PS50967"/>
    </source>
</evidence>
<dbReference type="InterPro" id="IPR027417">
    <property type="entry name" value="P-loop_NTPase"/>
</dbReference>
<dbReference type="EMBL" id="PDSL01000089">
    <property type="protein sequence ID" value="PIE31347.1"/>
    <property type="molecule type" value="Genomic_DNA"/>
</dbReference>